<comment type="caution">
    <text evidence="1">The sequence shown here is derived from an EMBL/GenBank/DDBJ whole genome shotgun (WGS) entry which is preliminary data.</text>
</comment>
<keyword evidence="2" id="KW-1185">Reference proteome</keyword>
<dbReference type="Proteomes" id="UP001165064">
    <property type="component" value="Unassembled WGS sequence"/>
</dbReference>
<dbReference type="EMBL" id="BSXS01005229">
    <property type="protein sequence ID" value="GME84082.1"/>
    <property type="molecule type" value="Genomic_DNA"/>
</dbReference>
<evidence type="ECO:0000313" key="1">
    <source>
        <dbReference type="EMBL" id="GME84082.1"/>
    </source>
</evidence>
<organism evidence="1 2">
    <name type="scientific">Ambrosiozyma monospora</name>
    <name type="common">Yeast</name>
    <name type="synonym">Endomycopsis monosporus</name>
    <dbReference type="NCBI Taxonomy" id="43982"/>
    <lineage>
        <taxon>Eukaryota</taxon>
        <taxon>Fungi</taxon>
        <taxon>Dikarya</taxon>
        <taxon>Ascomycota</taxon>
        <taxon>Saccharomycotina</taxon>
        <taxon>Pichiomycetes</taxon>
        <taxon>Pichiales</taxon>
        <taxon>Pichiaceae</taxon>
        <taxon>Ambrosiozyma</taxon>
    </lineage>
</organism>
<sequence length="403" mass="45489">MKDERLRHLFLRLTPISGLLHAQLSPSETQQGLKRLKEYYSSYHNASTTEQTQQISKFFLYNDVLTALFPFSVKQKVQVLNQLQYESRLAQIAKCIEFANFLFEQSLNVDYILDCWKNLDTKPVSGDLLRSHFISDHLKSLRSLVEHVGSAPPRRVGGPGSMKPISGSAGSGPGNSSEDEEEDELKDIAKFIAGLDDLVMSEDGKKLVNKDFRRLKQMQNSSSSDYQVLRTYLEVIMDLPWVNKKDYTNLNSINVDCKEAKRLLDHDHYGMESVKERILEYLAVLKLHERINKLNEAKSLKNTSEKKSHVQEFTFGQGDQKSNASIEEKKQSKAKKLEQDAVVSKAPILLLTGPPGVGKTSLAKSIASTLGRKFQRISVGGLNDFADLKGHRRTYVGAIPDWL</sequence>
<protein>
    <submittedName>
        <fullName evidence="1">Unnamed protein product</fullName>
    </submittedName>
</protein>
<evidence type="ECO:0000313" key="2">
    <source>
        <dbReference type="Proteomes" id="UP001165064"/>
    </source>
</evidence>
<reference evidence="1" key="1">
    <citation type="submission" date="2023-04" db="EMBL/GenBank/DDBJ databases">
        <title>Ambrosiozyma monospora NBRC 10751.</title>
        <authorList>
            <person name="Ichikawa N."/>
            <person name="Sato H."/>
            <person name="Tonouchi N."/>
        </authorList>
    </citation>
    <scope>NUCLEOTIDE SEQUENCE</scope>
    <source>
        <strain evidence="1">NBRC 10751</strain>
    </source>
</reference>
<name>A0ACB5T9B1_AMBMO</name>
<proteinExistence type="predicted"/>
<accession>A0ACB5T9B1</accession>
<gene>
    <name evidence="1" type="ORF">Amon02_000660000</name>
</gene>